<evidence type="ECO:0000313" key="3">
    <source>
        <dbReference type="EMBL" id="MFC4266560.1"/>
    </source>
</evidence>
<gene>
    <name evidence="3" type="ORF">ACFOW9_13195</name>
</gene>
<evidence type="ECO:0000256" key="1">
    <source>
        <dbReference type="ARBA" id="ARBA00022679"/>
    </source>
</evidence>
<reference evidence="4" key="1">
    <citation type="journal article" date="2019" name="Int. J. Syst. Evol. Microbiol.">
        <title>The Global Catalogue of Microorganisms (GCM) 10K type strain sequencing project: providing services to taxonomists for standard genome sequencing and annotation.</title>
        <authorList>
            <consortium name="The Broad Institute Genomics Platform"/>
            <consortium name="The Broad Institute Genome Sequencing Center for Infectious Disease"/>
            <person name="Wu L."/>
            <person name="Ma J."/>
        </authorList>
    </citation>
    <scope>NUCLEOTIDE SEQUENCE [LARGE SCALE GENOMIC DNA]</scope>
    <source>
        <strain evidence="4">CGMCC 1.10698</strain>
    </source>
</reference>
<dbReference type="SUPFAM" id="SSF56214">
    <property type="entry name" value="4'-phosphopantetheinyl transferase"/>
    <property type="match status" value="2"/>
</dbReference>
<accession>A0ABV8R3M3</accession>
<dbReference type="GO" id="GO:0016740">
    <property type="term" value="F:transferase activity"/>
    <property type="evidence" value="ECO:0007669"/>
    <property type="project" value="UniProtKB-KW"/>
</dbReference>
<keyword evidence="4" id="KW-1185">Reference proteome</keyword>
<comment type="caution">
    <text evidence="3">The sequence shown here is derived from an EMBL/GenBank/DDBJ whole genome shotgun (WGS) entry which is preliminary data.</text>
</comment>
<name>A0ABV8R3M3_9MICC</name>
<feature type="domain" description="4'-phosphopantetheinyl transferase" evidence="2">
    <location>
        <begin position="127"/>
        <end position="201"/>
    </location>
</feature>
<organism evidence="3 4">
    <name type="scientific">Arthrobacter cryoconiti</name>
    <dbReference type="NCBI Taxonomy" id="748907"/>
    <lineage>
        <taxon>Bacteria</taxon>
        <taxon>Bacillati</taxon>
        <taxon>Actinomycetota</taxon>
        <taxon>Actinomycetes</taxon>
        <taxon>Micrococcales</taxon>
        <taxon>Micrococcaceae</taxon>
        <taxon>Arthrobacter</taxon>
    </lineage>
</organism>
<dbReference type="InterPro" id="IPR037143">
    <property type="entry name" value="4-PPantetheinyl_Trfase_dom_sf"/>
</dbReference>
<dbReference type="EMBL" id="JBHSCQ010000022">
    <property type="protein sequence ID" value="MFC4266560.1"/>
    <property type="molecule type" value="Genomic_DNA"/>
</dbReference>
<dbReference type="InterPro" id="IPR008278">
    <property type="entry name" value="4-PPantetheinyl_Trfase_dom"/>
</dbReference>
<dbReference type="Pfam" id="PF01648">
    <property type="entry name" value="ACPS"/>
    <property type="match status" value="1"/>
</dbReference>
<proteinExistence type="predicted"/>
<dbReference type="Gene3D" id="3.90.470.20">
    <property type="entry name" value="4'-phosphopantetheinyl transferase domain"/>
    <property type="match status" value="1"/>
</dbReference>
<dbReference type="Proteomes" id="UP001595773">
    <property type="component" value="Unassembled WGS sequence"/>
</dbReference>
<evidence type="ECO:0000259" key="2">
    <source>
        <dbReference type="Pfam" id="PF01648"/>
    </source>
</evidence>
<evidence type="ECO:0000313" key="4">
    <source>
        <dbReference type="Proteomes" id="UP001595773"/>
    </source>
</evidence>
<dbReference type="RefSeq" id="WP_230066185.1">
    <property type="nucleotide sequence ID" value="NZ_BAABLL010000010.1"/>
</dbReference>
<sequence length="225" mass="24009">MNESFSNDAQRVLPTVRAFDLATMDGVPAESLDGAEQARAAGMMDAKSREHFIAGRVAQRIMAAELLHAKPQELLAAYLCPDCGPQPRSSHGRPGYLLHGVPAALSISFSRSHGWALAAMVPTAGLRIGIDLEHRAAVGFAGFDDVALSAAEKLSVLRLAPDAQDAWRVAVWARKEALAKHSGLGLRTDPREIPAYPEPAKGVELWDLDREVLGLPAGFAAALAF</sequence>
<keyword evidence="1 3" id="KW-0808">Transferase</keyword>
<protein>
    <submittedName>
        <fullName evidence="3">4'-phosphopantetheinyl transferase family protein</fullName>
    </submittedName>
</protein>